<proteinExistence type="predicted"/>
<gene>
    <name evidence="1" type="ORF">GMARGA_LOCUS9829</name>
</gene>
<evidence type="ECO:0000313" key="1">
    <source>
        <dbReference type="EMBL" id="CAG8659965.1"/>
    </source>
</evidence>
<dbReference type="Proteomes" id="UP000789901">
    <property type="component" value="Unassembled WGS sequence"/>
</dbReference>
<sequence>MKVVMQNQKWNLLAILCMCFNAIEITIKKLLPNIEIKFCDFVIL</sequence>
<keyword evidence="2" id="KW-1185">Reference proteome</keyword>
<accession>A0ABN7UT78</accession>
<organism evidence="1 2">
    <name type="scientific">Gigaspora margarita</name>
    <dbReference type="NCBI Taxonomy" id="4874"/>
    <lineage>
        <taxon>Eukaryota</taxon>
        <taxon>Fungi</taxon>
        <taxon>Fungi incertae sedis</taxon>
        <taxon>Mucoromycota</taxon>
        <taxon>Glomeromycotina</taxon>
        <taxon>Glomeromycetes</taxon>
        <taxon>Diversisporales</taxon>
        <taxon>Gigasporaceae</taxon>
        <taxon>Gigaspora</taxon>
    </lineage>
</organism>
<protein>
    <submittedName>
        <fullName evidence="1">19739_t:CDS:1</fullName>
    </submittedName>
</protein>
<dbReference type="EMBL" id="CAJVQB010005370">
    <property type="protein sequence ID" value="CAG8659965.1"/>
    <property type="molecule type" value="Genomic_DNA"/>
</dbReference>
<name>A0ABN7UT78_GIGMA</name>
<reference evidence="1 2" key="1">
    <citation type="submission" date="2021-06" db="EMBL/GenBank/DDBJ databases">
        <authorList>
            <person name="Kallberg Y."/>
            <person name="Tangrot J."/>
            <person name="Rosling A."/>
        </authorList>
    </citation>
    <scope>NUCLEOTIDE SEQUENCE [LARGE SCALE GENOMIC DNA]</scope>
    <source>
        <strain evidence="1 2">120-4 pot B 10/14</strain>
    </source>
</reference>
<comment type="caution">
    <text evidence="1">The sequence shown here is derived from an EMBL/GenBank/DDBJ whole genome shotgun (WGS) entry which is preliminary data.</text>
</comment>
<evidence type="ECO:0000313" key="2">
    <source>
        <dbReference type="Proteomes" id="UP000789901"/>
    </source>
</evidence>